<feature type="transmembrane region" description="Helical" evidence="1">
    <location>
        <begin position="104"/>
        <end position="122"/>
    </location>
</feature>
<keyword evidence="1" id="KW-1133">Transmembrane helix</keyword>
<dbReference type="EMBL" id="JAHUTI010045471">
    <property type="protein sequence ID" value="MED6246914.1"/>
    <property type="molecule type" value="Genomic_DNA"/>
</dbReference>
<protein>
    <recommendedName>
        <fullName evidence="2">Cation-transporting P-type ATPase C-terminal domain-containing protein</fullName>
    </recommendedName>
</protein>
<dbReference type="SUPFAM" id="SSF81665">
    <property type="entry name" value="Calcium ATPase, transmembrane domain M"/>
    <property type="match status" value="1"/>
</dbReference>
<comment type="caution">
    <text evidence="3">The sequence shown here is derived from an EMBL/GenBank/DDBJ whole genome shotgun (WGS) entry which is preliminary data.</text>
</comment>
<evidence type="ECO:0000313" key="3">
    <source>
        <dbReference type="EMBL" id="MED6246914.1"/>
    </source>
</evidence>
<dbReference type="InterPro" id="IPR006068">
    <property type="entry name" value="ATPase_P-typ_cation-transptr_C"/>
</dbReference>
<feature type="domain" description="Cation-transporting P-type ATPase C-terminal" evidence="2">
    <location>
        <begin position="3"/>
        <end position="63"/>
    </location>
</feature>
<dbReference type="Proteomes" id="UP001345963">
    <property type="component" value="Unassembled WGS sequence"/>
</dbReference>
<keyword evidence="1" id="KW-0812">Transmembrane</keyword>
<dbReference type="Pfam" id="PF00689">
    <property type="entry name" value="Cation_ATPase_C"/>
    <property type="match status" value="1"/>
</dbReference>
<organism evidence="3 4">
    <name type="scientific">Ataeniobius toweri</name>
    <dbReference type="NCBI Taxonomy" id="208326"/>
    <lineage>
        <taxon>Eukaryota</taxon>
        <taxon>Metazoa</taxon>
        <taxon>Chordata</taxon>
        <taxon>Craniata</taxon>
        <taxon>Vertebrata</taxon>
        <taxon>Euteleostomi</taxon>
        <taxon>Actinopterygii</taxon>
        <taxon>Neopterygii</taxon>
        <taxon>Teleostei</taxon>
        <taxon>Neoteleostei</taxon>
        <taxon>Acanthomorphata</taxon>
        <taxon>Ovalentaria</taxon>
        <taxon>Atherinomorphae</taxon>
        <taxon>Cyprinodontiformes</taxon>
        <taxon>Goodeidae</taxon>
        <taxon>Ataeniobius</taxon>
    </lineage>
</organism>
<dbReference type="InterPro" id="IPR023298">
    <property type="entry name" value="ATPase_P-typ_TM_dom_sf"/>
</dbReference>
<evidence type="ECO:0000313" key="4">
    <source>
        <dbReference type="Proteomes" id="UP001345963"/>
    </source>
</evidence>
<name>A0ABU7BAV7_9TELE</name>
<keyword evidence="4" id="KW-1185">Reference proteome</keyword>
<sequence length="132" mass="15129">MPPWSNPWLVGAICLSMALHFLILYVDPLPVIFQMCPLLWTQWVVVLKMSLPVILMDEVLKFLARSYIEPGSQTIEEEELQRSWASMGLLSSTISRLCQSVKGVSWLFVLISAPLVIWIFSLDSDITNIFWE</sequence>
<reference evidence="3 4" key="1">
    <citation type="submission" date="2021-07" db="EMBL/GenBank/DDBJ databases">
        <authorList>
            <person name="Palmer J.M."/>
        </authorList>
    </citation>
    <scope>NUCLEOTIDE SEQUENCE [LARGE SCALE GENOMIC DNA]</scope>
    <source>
        <strain evidence="3 4">AT_MEX2019</strain>
        <tissue evidence="3">Muscle</tissue>
    </source>
</reference>
<feature type="transmembrane region" description="Helical" evidence="1">
    <location>
        <begin position="7"/>
        <end position="26"/>
    </location>
</feature>
<proteinExistence type="predicted"/>
<dbReference type="Gene3D" id="1.20.1110.10">
    <property type="entry name" value="Calcium-transporting ATPase, transmembrane domain"/>
    <property type="match status" value="1"/>
</dbReference>
<accession>A0ABU7BAV7</accession>
<keyword evidence="1" id="KW-0472">Membrane</keyword>
<evidence type="ECO:0000259" key="2">
    <source>
        <dbReference type="Pfam" id="PF00689"/>
    </source>
</evidence>
<evidence type="ECO:0000256" key="1">
    <source>
        <dbReference type="SAM" id="Phobius"/>
    </source>
</evidence>
<gene>
    <name evidence="3" type="ORF">ATANTOWER_026106</name>
</gene>